<dbReference type="PRINTS" id="PR00081">
    <property type="entry name" value="GDHRDH"/>
</dbReference>
<dbReference type="NCBIfam" id="NF009463">
    <property type="entry name" value="PRK12823.1"/>
    <property type="match status" value="1"/>
</dbReference>
<accession>A0ABP5JTH4</accession>
<dbReference type="RefSeq" id="WP_344224978.1">
    <property type="nucleotide sequence ID" value="NZ_BAAAQA010000020.1"/>
</dbReference>
<evidence type="ECO:0000256" key="3">
    <source>
        <dbReference type="SAM" id="MobiDB-lite"/>
    </source>
</evidence>
<dbReference type="PANTHER" id="PTHR42760:SF123">
    <property type="entry name" value="OXIDOREDUCTASE"/>
    <property type="match status" value="1"/>
</dbReference>
<evidence type="ECO:0000256" key="1">
    <source>
        <dbReference type="ARBA" id="ARBA00006484"/>
    </source>
</evidence>
<comment type="similarity">
    <text evidence="1 2">Belongs to the short-chain dehydrogenases/reductases (SDR) family.</text>
</comment>
<dbReference type="InterPro" id="IPR020904">
    <property type="entry name" value="Sc_DH/Rdtase_CS"/>
</dbReference>
<feature type="region of interest" description="Disordered" evidence="3">
    <location>
        <begin position="199"/>
        <end position="226"/>
    </location>
</feature>
<name>A0ABP5JTH4_9MICC</name>
<dbReference type="SUPFAM" id="SSF51735">
    <property type="entry name" value="NAD(P)-binding Rossmann-fold domains"/>
    <property type="match status" value="1"/>
</dbReference>
<protein>
    <submittedName>
        <fullName evidence="4">1,6-dihydroxycyclohexa-2,4-diene-1-carboxylate dehydrogenase</fullName>
    </submittedName>
</protein>
<dbReference type="PANTHER" id="PTHR42760">
    <property type="entry name" value="SHORT-CHAIN DEHYDROGENASES/REDUCTASES FAMILY MEMBER"/>
    <property type="match status" value="1"/>
</dbReference>
<organism evidence="4 5">
    <name type="scientific">Kocuria atrinae</name>
    <dbReference type="NCBI Taxonomy" id="592377"/>
    <lineage>
        <taxon>Bacteria</taxon>
        <taxon>Bacillati</taxon>
        <taxon>Actinomycetota</taxon>
        <taxon>Actinomycetes</taxon>
        <taxon>Micrococcales</taxon>
        <taxon>Micrococcaceae</taxon>
        <taxon>Kocuria</taxon>
    </lineage>
</organism>
<sequence>MTQLPEPFSALSPGRFNGKVVLVTGAAQGIGQRVAERVGAEGGTVVLVDRSELAEQVADGINEYAAKNGSEGSASSVTGVDLETFAGAEQAVSATLERHGRVDILINNVGGAILMRPFEHFDAEQIQKEINRSLFPTLWMCRAVLPTMLEAGSGTIVNVSSNATRGINRVPYSAAKGGVNGITQALAMETAGRGIRVMATAPGGTEAPPRKVQRGPGPESEQEQGWVKDVVEQVTESTFFKRYGTLDEQAAPIVFLASDEASYMTGSVIQVSGGDMG</sequence>
<evidence type="ECO:0000256" key="2">
    <source>
        <dbReference type="RuleBase" id="RU000363"/>
    </source>
</evidence>
<dbReference type="InterPro" id="IPR047686">
    <property type="entry name" value="BenD"/>
</dbReference>
<comment type="caution">
    <text evidence="4">The sequence shown here is derived from an EMBL/GenBank/DDBJ whole genome shotgun (WGS) entry which is preliminary data.</text>
</comment>
<evidence type="ECO:0000313" key="4">
    <source>
        <dbReference type="EMBL" id="GAA2119758.1"/>
    </source>
</evidence>
<dbReference type="PROSITE" id="PS00061">
    <property type="entry name" value="ADH_SHORT"/>
    <property type="match status" value="1"/>
</dbReference>
<reference evidence="5" key="1">
    <citation type="journal article" date="2019" name="Int. J. Syst. Evol. Microbiol.">
        <title>The Global Catalogue of Microorganisms (GCM) 10K type strain sequencing project: providing services to taxonomists for standard genome sequencing and annotation.</title>
        <authorList>
            <consortium name="The Broad Institute Genomics Platform"/>
            <consortium name="The Broad Institute Genome Sequencing Center for Infectious Disease"/>
            <person name="Wu L."/>
            <person name="Ma J."/>
        </authorList>
    </citation>
    <scope>NUCLEOTIDE SEQUENCE [LARGE SCALE GENOMIC DNA]</scope>
    <source>
        <strain evidence="5">JCM 15914</strain>
    </source>
</reference>
<dbReference type="EMBL" id="BAAAQA010000020">
    <property type="protein sequence ID" value="GAA2119758.1"/>
    <property type="molecule type" value="Genomic_DNA"/>
</dbReference>
<gene>
    <name evidence="4" type="ORF">GCM10009824_20960</name>
</gene>
<dbReference type="Pfam" id="PF00106">
    <property type="entry name" value="adh_short"/>
    <property type="match status" value="1"/>
</dbReference>
<keyword evidence="5" id="KW-1185">Reference proteome</keyword>
<dbReference type="Proteomes" id="UP001500166">
    <property type="component" value="Unassembled WGS sequence"/>
</dbReference>
<dbReference type="InterPro" id="IPR036291">
    <property type="entry name" value="NAD(P)-bd_dom_sf"/>
</dbReference>
<dbReference type="Gene3D" id="3.40.50.720">
    <property type="entry name" value="NAD(P)-binding Rossmann-like Domain"/>
    <property type="match status" value="1"/>
</dbReference>
<dbReference type="NCBIfam" id="NF040811">
    <property type="entry name" value="BenD"/>
    <property type="match status" value="1"/>
</dbReference>
<proteinExistence type="inferred from homology"/>
<dbReference type="PRINTS" id="PR00080">
    <property type="entry name" value="SDRFAMILY"/>
</dbReference>
<dbReference type="InterPro" id="IPR002347">
    <property type="entry name" value="SDR_fam"/>
</dbReference>
<evidence type="ECO:0000313" key="5">
    <source>
        <dbReference type="Proteomes" id="UP001500166"/>
    </source>
</evidence>